<feature type="signal peptide" evidence="5">
    <location>
        <begin position="1"/>
        <end position="22"/>
    </location>
</feature>
<accession>A0ABS4G4E5</accession>
<dbReference type="PANTHER" id="PTHR42953:SF3">
    <property type="entry name" value="HIGH-AFFINITY ZINC UPTAKE SYSTEM PROTEIN ZNUA"/>
    <property type="match status" value="1"/>
</dbReference>
<dbReference type="PRINTS" id="PR00691">
    <property type="entry name" value="ADHESINB"/>
</dbReference>
<dbReference type="RefSeq" id="WP_209459412.1">
    <property type="nucleotide sequence ID" value="NZ_JAGGKC010000012.1"/>
</dbReference>
<comment type="caution">
    <text evidence="6">The sequence shown here is derived from an EMBL/GenBank/DDBJ whole genome shotgun (WGS) entry which is preliminary data.</text>
</comment>
<keyword evidence="2 4" id="KW-0813">Transport</keyword>
<dbReference type="InterPro" id="IPR006127">
    <property type="entry name" value="ZnuA-like"/>
</dbReference>
<organism evidence="6 7">
    <name type="scientific">Youngiibacter multivorans</name>
    <dbReference type="NCBI Taxonomy" id="937251"/>
    <lineage>
        <taxon>Bacteria</taxon>
        <taxon>Bacillati</taxon>
        <taxon>Bacillota</taxon>
        <taxon>Clostridia</taxon>
        <taxon>Eubacteriales</taxon>
        <taxon>Clostridiaceae</taxon>
        <taxon>Youngiibacter</taxon>
    </lineage>
</organism>
<evidence type="ECO:0000256" key="4">
    <source>
        <dbReference type="RuleBase" id="RU003512"/>
    </source>
</evidence>
<dbReference type="PROSITE" id="PS51257">
    <property type="entry name" value="PROKAR_LIPOPROTEIN"/>
    <property type="match status" value="1"/>
</dbReference>
<evidence type="ECO:0000256" key="3">
    <source>
        <dbReference type="ARBA" id="ARBA00022729"/>
    </source>
</evidence>
<gene>
    <name evidence="6" type="ORF">J2Z34_001693</name>
</gene>
<dbReference type="InterPro" id="IPR006128">
    <property type="entry name" value="Lipoprotein_PsaA-like"/>
</dbReference>
<sequence>MKRKFKIAAAALAAMAIFTACAGDKGVESGKLTVSTSINPVNQIVTIIGGDKVEVSRMVPAGSEAHDFEPTIRDMETLSKSKILFISGLGMEPWSDKAKETTGAKDLVTAELSSGMDLIALDDADHSDGEEDHGEYDPHVWLSLDGMVTMAENAEKALSAASPENAEYFRQNLEAFRNDVLELKGEYIPKFASYQGKAFVTGHAAFGYMCRELGLEQMSVEGPFQEGEPTPKKLEELISFAKENSIKTIFLEEQASPKVSETLAREVGASTETLNPLESEGDLLQTMKENYDKILKSME</sequence>
<dbReference type="Gene3D" id="3.40.50.1980">
    <property type="entry name" value="Nitrogenase molybdenum iron protein domain"/>
    <property type="match status" value="2"/>
</dbReference>
<dbReference type="SUPFAM" id="SSF53807">
    <property type="entry name" value="Helical backbone' metal receptor"/>
    <property type="match status" value="1"/>
</dbReference>
<evidence type="ECO:0000256" key="2">
    <source>
        <dbReference type="ARBA" id="ARBA00022448"/>
    </source>
</evidence>
<dbReference type="PRINTS" id="PR00690">
    <property type="entry name" value="ADHESNFAMILY"/>
</dbReference>
<evidence type="ECO:0000256" key="5">
    <source>
        <dbReference type="SAM" id="SignalP"/>
    </source>
</evidence>
<dbReference type="InterPro" id="IPR050492">
    <property type="entry name" value="Bact_metal-bind_prot9"/>
</dbReference>
<reference evidence="6 7" key="1">
    <citation type="submission" date="2021-03" db="EMBL/GenBank/DDBJ databases">
        <title>Genomic Encyclopedia of Type Strains, Phase IV (KMG-IV): sequencing the most valuable type-strain genomes for metagenomic binning, comparative biology and taxonomic classification.</title>
        <authorList>
            <person name="Goeker M."/>
        </authorList>
    </citation>
    <scope>NUCLEOTIDE SEQUENCE [LARGE SCALE GENOMIC DNA]</scope>
    <source>
        <strain evidence="6 7">DSM 6139</strain>
    </source>
</reference>
<evidence type="ECO:0000256" key="1">
    <source>
        <dbReference type="ARBA" id="ARBA00011028"/>
    </source>
</evidence>
<evidence type="ECO:0000313" key="7">
    <source>
        <dbReference type="Proteomes" id="UP001519271"/>
    </source>
</evidence>
<dbReference type="Proteomes" id="UP001519271">
    <property type="component" value="Unassembled WGS sequence"/>
</dbReference>
<evidence type="ECO:0000313" key="6">
    <source>
        <dbReference type="EMBL" id="MBP1919205.1"/>
    </source>
</evidence>
<dbReference type="EMBL" id="JAGGKC010000012">
    <property type="protein sequence ID" value="MBP1919205.1"/>
    <property type="molecule type" value="Genomic_DNA"/>
</dbReference>
<dbReference type="InterPro" id="IPR006129">
    <property type="entry name" value="AdhesinB"/>
</dbReference>
<feature type="chain" id="PRO_5045599454" evidence="5">
    <location>
        <begin position="23"/>
        <end position="299"/>
    </location>
</feature>
<name>A0ABS4G4E5_9CLOT</name>
<keyword evidence="3 5" id="KW-0732">Signal</keyword>
<comment type="similarity">
    <text evidence="1 4">Belongs to the bacterial solute-binding protein 9 family.</text>
</comment>
<proteinExistence type="inferred from homology"/>
<keyword evidence="7" id="KW-1185">Reference proteome</keyword>
<protein>
    <submittedName>
        <fullName evidence="6">Zinc transport system substrate-binding protein</fullName>
    </submittedName>
</protein>
<dbReference type="Pfam" id="PF01297">
    <property type="entry name" value="ZnuA"/>
    <property type="match status" value="1"/>
</dbReference>
<dbReference type="PANTHER" id="PTHR42953">
    <property type="entry name" value="HIGH-AFFINITY ZINC UPTAKE SYSTEM PROTEIN ZNUA-RELATED"/>
    <property type="match status" value="1"/>
</dbReference>